<evidence type="ECO:0000313" key="2">
    <source>
        <dbReference type="Proteomes" id="UP000326557"/>
    </source>
</evidence>
<sequence>MPQALGATSADAAGLSVDMGAVFAGGHGVQDHQARIVDPAIGVFEAFGDFAFQRAVRAELQAFRTFEFFPFAKVVIKEQPGANHPCRTQVRTVRQDEAHLFDDVRRLGQQHFALGEGFADQAEFVMFEVAQATVDQFAAGRRGVAGQIILFAKEHRKTATGGVRCDSHAIDPATDDGDIVDLGEWGRRQGRSGHRLASVFLIFGIGFRTLMFICENGSP</sequence>
<reference evidence="1 2" key="1">
    <citation type="submission" date="2019-09" db="EMBL/GenBank/DDBJ databases">
        <authorList>
            <person name="Chandra G."/>
            <person name="Truman W A."/>
        </authorList>
    </citation>
    <scope>NUCLEOTIDE SEQUENCE [LARGE SCALE GENOMIC DNA]</scope>
    <source>
        <strain evidence="1">PS704</strain>
    </source>
</reference>
<gene>
    <name evidence="1" type="ORF">PS704_04491</name>
</gene>
<name>A0A5E7ECE3_PSEFL</name>
<organism evidence="1 2">
    <name type="scientific">Pseudomonas fluorescens</name>
    <dbReference type="NCBI Taxonomy" id="294"/>
    <lineage>
        <taxon>Bacteria</taxon>
        <taxon>Pseudomonadati</taxon>
        <taxon>Pseudomonadota</taxon>
        <taxon>Gammaproteobacteria</taxon>
        <taxon>Pseudomonadales</taxon>
        <taxon>Pseudomonadaceae</taxon>
        <taxon>Pseudomonas</taxon>
    </lineage>
</organism>
<proteinExistence type="predicted"/>
<accession>A0A5E7ECE3</accession>
<dbReference type="EMBL" id="CABVHP010000015">
    <property type="protein sequence ID" value="VVO24460.1"/>
    <property type="molecule type" value="Genomic_DNA"/>
</dbReference>
<evidence type="ECO:0000313" key="1">
    <source>
        <dbReference type="EMBL" id="VVO24460.1"/>
    </source>
</evidence>
<dbReference type="Proteomes" id="UP000326557">
    <property type="component" value="Unassembled WGS sequence"/>
</dbReference>
<protein>
    <submittedName>
        <fullName evidence="1">Uncharacterized protein</fullName>
    </submittedName>
</protein>
<dbReference type="AlphaFoldDB" id="A0A5E7ECE3"/>